<keyword evidence="3" id="KW-0378">Hydrolase</keyword>
<dbReference type="Proteomes" id="UP000254476">
    <property type="component" value="Unassembled WGS sequence"/>
</dbReference>
<dbReference type="GO" id="GO:0008233">
    <property type="term" value="F:peptidase activity"/>
    <property type="evidence" value="ECO:0007669"/>
    <property type="project" value="UniProtKB-KW"/>
</dbReference>
<gene>
    <name evidence="2" type="ORF">Lgra_2023</name>
    <name evidence="3" type="ORF">NCTC12388_01585</name>
</gene>
<keyword evidence="1" id="KW-0175">Coiled coil</keyword>
<evidence type="ECO:0000313" key="2">
    <source>
        <dbReference type="EMBL" id="KTD11057.1"/>
    </source>
</evidence>
<dbReference type="GO" id="GO:0006508">
    <property type="term" value="P:proteolysis"/>
    <property type="evidence" value="ECO:0007669"/>
    <property type="project" value="UniProtKB-KW"/>
</dbReference>
<dbReference type="OrthoDB" id="5635787at2"/>
<name>A0A378JAU5_9GAMM</name>
<dbReference type="InterPro" id="IPR000169">
    <property type="entry name" value="Pept_cys_AS"/>
</dbReference>
<dbReference type="EMBL" id="LNYE01000022">
    <property type="protein sequence ID" value="KTD11057.1"/>
    <property type="molecule type" value="Genomic_DNA"/>
</dbReference>
<evidence type="ECO:0000313" key="3">
    <source>
        <dbReference type="EMBL" id="STX44599.1"/>
    </source>
</evidence>
<protein>
    <submittedName>
        <fullName evidence="3">Thiol protease</fullName>
    </submittedName>
</protein>
<accession>A0A378JAU5</accession>
<dbReference type="PROSITE" id="PS00139">
    <property type="entry name" value="THIOL_PROTEASE_CYS"/>
    <property type="match status" value="1"/>
</dbReference>
<evidence type="ECO:0000313" key="4">
    <source>
        <dbReference type="Proteomes" id="UP000054691"/>
    </source>
</evidence>
<proteinExistence type="predicted"/>
<evidence type="ECO:0000313" key="5">
    <source>
        <dbReference type="Proteomes" id="UP000254476"/>
    </source>
</evidence>
<dbReference type="EMBL" id="UGOB01000001">
    <property type="protein sequence ID" value="STX44599.1"/>
    <property type="molecule type" value="Genomic_DNA"/>
</dbReference>
<dbReference type="RefSeq" id="WP_058499125.1">
    <property type="nucleotide sequence ID" value="NZ_CAAAHW010000003.1"/>
</dbReference>
<sequence>MTTPLFPPNDGSITIKQGRGGDCYLLAAVDCLLNSGQGGYALLKSLFVEKAGGVEVRIKRTEQSKLLQMDKIHGKFIYYYDQMTNQDVFFLDRKRLDDIDRPGLGVVSNSLAIKILERLSSYYYVNHLWNPHDPSASVMAHNLPYRHLGYETAFVANLLGVSAQDYINIYDIVKLKTIAPQEPVYIALDWGDMDAYGQRHGAHALRVDKVIPNAHSPGGYDVVLVNPWDNQKREIFNINDLIQRRSRFATFSINPYQPELTRALLSQDEHIGKAVFADPNLLNMLLKIREGSGALTPNVIINCVTLHEQLHFLPVFFNSLPIEQQAKVFSCILNFNGNMNAFLSSFLSVEPSLGDQVQKANMVIAHYVNQINKFVISFESPQLTSIDSINKYEEFLLKQLHGIVSDQIMYQTKEILGLPSLPAVDKAYLDKINEVKEAAQNKRITKAKNVIIEFTKEIAAFPVAFNHITIHENVIAHSHELSENLLKFVINSKKLEQAKQILGVAAGQHLSVILEAINRQNQIIQESAQQQLEELKKQEVESRIKKINDIKISFADHLKTPEDVTIHRLELELELTKIYSRRCWFDIRPLVKEAYEHRKMRIDLEADTAIRRLEGNYFALGEFGLFAVKNTAANPDLTNQSELKFK</sequence>
<reference evidence="3 5" key="2">
    <citation type="submission" date="2018-06" db="EMBL/GenBank/DDBJ databases">
        <authorList>
            <consortium name="Pathogen Informatics"/>
            <person name="Doyle S."/>
        </authorList>
    </citation>
    <scope>NUCLEOTIDE SEQUENCE [LARGE SCALE GENOMIC DNA]</scope>
    <source>
        <strain evidence="3 5">NCTC12388</strain>
    </source>
</reference>
<reference evidence="2 4" key="1">
    <citation type="submission" date="2015-11" db="EMBL/GenBank/DDBJ databases">
        <title>Genomic analysis of 38 Legionella species identifies large and diverse effector repertoires.</title>
        <authorList>
            <person name="Burstein D."/>
            <person name="Amaro F."/>
            <person name="Zusman T."/>
            <person name="Lifshitz Z."/>
            <person name="Cohen O."/>
            <person name="Gilbert J.A."/>
            <person name="Pupko T."/>
            <person name="Shuman H.A."/>
            <person name="Segal G."/>
        </authorList>
    </citation>
    <scope>NUCLEOTIDE SEQUENCE [LARGE SCALE GENOMIC DNA]</scope>
    <source>
        <strain evidence="2 4">Lyon 8420412</strain>
    </source>
</reference>
<keyword evidence="3" id="KW-0645">Protease</keyword>
<dbReference type="Proteomes" id="UP000054691">
    <property type="component" value="Unassembled WGS sequence"/>
</dbReference>
<evidence type="ECO:0000256" key="1">
    <source>
        <dbReference type="SAM" id="Coils"/>
    </source>
</evidence>
<keyword evidence="4" id="KW-1185">Reference proteome</keyword>
<organism evidence="3 5">
    <name type="scientific">Legionella gratiana</name>
    <dbReference type="NCBI Taxonomy" id="45066"/>
    <lineage>
        <taxon>Bacteria</taxon>
        <taxon>Pseudomonadati</taxon>
        <taxon>Pseudomonadota</taxon>
        <taxon>Gammaproteobacteria</taxon>
        <taxon>Legionellales</taxon>
        <taxon>Legionellaceae</taxon>
        <taxon>Legionella</taxon>
    </lineage>
</organism>
<dbReference type="AlphaFoldDB" id="A0A378JAU5"/>
<feature type="coiled-coil region" evidence="1">
    <location>
        <begin position="514"/>
        <end position="545"/>
    </location>
</feature>